<sequence>MKKITLIICLVLTNYVALSQTITEYSSGFTSLEGIAINLNNEIYVSEHDSGKIYHLLSNGTKVEIATAGGYANDMVFDANNNLYIAEPFLNKISVINTNTLIKSDYISTFPNGNSPYGLAIYNDLLYFSSETSGKVIQINANLTTTDYTTGLFTPEGIAFDSNGNLYVADRNDRKLFKITPTGTKTTVASNITNIRGVAVSPTDEVYFTSYNSFPVENKIMKYNPTTEAISDFVITSLDEPRLIEIDNLGNMYVTNIGNGTVTKIYDDALLPAASPNDIVNIPDTIFKDYLLNYGLINVNGDDEIQVSEANSFNGEIYIPNNNISDLTGIEYFTEIYSLVCNSNNLISLDVSKNTKLIKLSCSYNNITSLDVSTNTLLNELYCDSNSISALDISANTLLNKLYCSFNDITSLDVSANTSLTNLNCGYNNITSLDVLTNTQLTNLSCNGNDITNLNVSANTLLTYLNCGANDISSLDISANTLLTNLSCGSNNITSLNVSANTLLTQLTIDQNDISSIDLSTNTALINLNTSHNPLTTLDVTKNVSLQYLSCANNGLSTLDISKNINLLSLACIINELTTIDLSANESLKKLDIDRNKLQSLDLTKNVLLEILDCSQNEPLTTIDLRNGNNTLITDANFSSSSTPNLNCIYVDDSTYSTNNWTNKDAANTFIETEAECGTLGTSNFETAQIGIYPNPASEILNINTPIKKVTIYNTQGQIVLISEMKNVNIQNLPSGLYFIKIIGINDNLSTSQFIKQ</sequence>
<dbReference type="GO" id="GO:0035591">
    <property type="term" value="F:signaling adaptor activity"/>
    <property type="evidence" value="ECO:0007669"/>
    <property type="project" value="TreeGrafter"/>
</dbReference>
<dbReference type="PANTHER" id="PTHR47566:SF1">
    <property type="entry name" value="PROTEIN NUD1"/>
    <property type="match status" value="1"/>
</dbReference>
<reference evidence="7 8" key="1">
    <citation type="submission" date="2016-10" db="EMBL/GenBank/DDBJ databases">
        <authorList>
            <person name="de Groot N.N."/>
        </authorList>
    </citation>
    <scope>NUCLEOTIDE SEQUENCE [LARGE SCALE GENOMIC DNA]</scope>
    <source>
        <strain evidence="7 8">DSM 24956</strain>
    </source>
</reference>
<protein>
    <submittedName>
        <fullName evidence="7">Por secretion system C-terminal sorting domain-containing protein</fullName>
    </submittedName>
</protein>
<accession>A0A1H2T3J1</accession>
<keyword evidence="8" id="KW-1185">Reference proteome</keyword>
<evidence type="ECO:0000313" key="7">
    <source>
        <dbReference type="EMBL" id="SDW37824.1"/>
    </source>
</evidence>
<evidence type="ECO:0000313" key="8">
    <source>
        <dbReference type="Proteomes" id="UP000199595"/>
    </source>
</evidence>
<dbReference type="AlphaFoldDB" id="A0A1H2T3J1"/>
<evidence type="ECO:0000256" key="1">
    <source>
        <dbReference type="ARBA" id="ARBA00022614"/>
    </source>
</evidence>
<name>A0A1H2T3J1_9FLAO</name>
<dbReference type="Pfam" id="PF18962">
    <property type="entry name" value="Por_Secre_tail"/>
    <property type="match status" value="1"/>
</dbReference>
<keyword evidence="2 5" id="KW-0732">Signal</keyword>
<evidence type="ECO:0000256" key="3">
    <source>
        <dbReference type="ARBA" id="ARBA00022737"/>
    </source>
</evidence>
<dbReference type="NCBIfam" id="TIGR04183">
    <property type="entry name" value="Por_Secre_tail"/>
    <property type="match status" value="1"/>
</dbReference>
<dbReference type="PROSITE" id="PS51125">
    <property type="entry name" value="NHL"/>
    <property type="match status" value="1"/>
</dbReference>
<feature type="signal peptide" evidence="5">
    <location>
        <begin position="1"/>
        <end position="19"/>
    </location>
</feature>
<evidence type="ECO:0000256" key="2">
    <source>
        <dbReference type="ARBA" id="ARBA00022729"/>
    </source>
</evidence>
<evidence type="ECO:0000256" key="4">
    <source>
        <dbReference type="PROSITE-ProRule" id="PRU00504"/>
    </source>
</evidence>
<proteinExistence type="predicted"/>
<dbReference type="CDD" id="cd05819">
    <property type="entry name" value="NHL"/>
    <property type="match status" value="1"/>
</dbReference>
<organism evidence="7 8">
    <name type="scientific">Lutibacter oricola</name>
    <dbReference type="NCBI Taxonomy" id="762486"/>
    <lineage>
        <taxon>Bacteria</taxon>
        <taxon>Pseudomonadati</taxon>
        <taxon>Bacteroidota</taxon>
        <taxon>Flavobacteriia</taxon>
        <taxon>Flavobacteriales</taxon>
        <taxon>Flavobacteriaceae</taxon>
        <taxon>Lutibacter</taxon>
    </lineage>
</organism>
<dbReference type="InterPro" id="IPR001258">
    <property type="entry name" value="NHL_repeat"/>
</dbReference>
<keyword evidence="3" id="KW-0677">Repeat</keyword>
<dbReference type="InterPro" id="IPR026444">
    <property type="entry name" value="Secre_tail"/>
</dbReference>
<dbReference type="SUPFAM" id="SSF101898">
    <property type="entry name" value="NHL repeat"/>
    <property type="match status" value="1"/>
</dbReference>
<dbReference type="InterPro" id="IPR052574">
    <property type="entry name" value="CDIRP"/>
</dbReference>
<feature type="repeat" description="NHL" evidence="4">
    <location>
        <begin position="152"/>
        <end position="182"/>
    </location>
</feature>
<feature type="domain" description="Secretion system C-terminal sorting" evidence="6">
    <location>
        <begin position="692"/>
        <end position="749"/>
    </location>
</feature>
<dbReference type="OrthoDB" id="3179827at2"/>
<keyword evidence="1" id="KW-0433">Leucine-rich repeat</keyword>
<dbReference type="Gene3D" id="2.40.10.500">
    <property type="match status" value="3"/>
</dbReference>
<dbReference type="Gene3D" id="3.80.10.10">
    <property type="entry name" value="Ribonuclease Inhibitor"/>
    <property type="match status" value="2"/>
</dbReference>
<dbReference type="InterPro" id="IPR001611">
    <property type="entry name" value="Leu-rich_rpt"/>
</dbReference>
<dbReference type="SUPFAM" id="SSF52058">
    <property type="entry name" value="L domain-like"/>
    <property type="match status" value="2"/>
</dbReference>
<dbReference type="STRING" id="762486.SAMN05444411_101600"/>
<dbReference type="Proteomes" id="UP000199595">
    <property type="component" value="Unassembled WGS sequence"/>
</dbReference>
<dbReference type="InterPro" id="IPR032675">
    <property type="entry name" value="LRR_dom_sf"/>
</dbReference>
<dbReference type="PANTHER" id="PTHR47566">
    <property type="match status" value="1"/>
</dbReference>
<evidence type="ECO:0000259" key="6">
    <source>
        <dbReference type="Pfam" id="PF18962"/>
    </source>
</evidence>
<dbReference type="EMBL" id="FNNJ01000001">
    <property type="protein sequence ID" value="SDW37824.1"/>
    <property type="molecule type" value="Genomic_DNA"/>
</dbReference>
<evidence type="ECO:0000256" key="5">
    <source>
        <dbReference type="SAM" id="SignalP"/>
    </source>
</evidence>
<gene>
    <name evidence="7" type="ORF">SAMN05444411_101600</name>
</gene>
<dbReference type="PROSITE" id="PS51450">
    <property type="entry name" value="LRR"/>
    <property type="match status" value="1"/>
</dbReference>
<feature type="chain" id="PRO_5011569848" evidence="5">
    <location>
        <begin position="20"/>
        <end position="757"/>
    </location>
</feature>
<dbReference type="RefSeq" id="WP_090119539.1">
    <property type="nucleotide sequence ID" value="NZ_FNNJ01000001.1"/>
</dbReference>